<dbReference type="InterPro" id="IPR003439">
    <property type="entry name" value="ABC_transporter-like_ATP-bd"/>
</dbReference>
<dbReference type="PROSITE" id="PS50893">
    <property type="entry name" value="ABC_TRANSPORTER_2"/>
    <property type="match status" value="1"/>
</dbReference>
<protein>
    <submittedName>
        <fullName evidence="12">Homocysteine S-methyltransferase 1</fullName>
    </submittedName>
</protein>
<dbReference type="InterPro" id="IPR039421">
    <property type="entry name" value="Type_1_exporter"/>
</dbReference>
<feature type="domain" description="ABC transmembrane type-1" evidence="11">
    <location>
        <begin position="324"/>
        <end position="609"/>
    </location>
</feature>
<dbReference type="InterPro" id="IPR017871">
    <property type="entry name" value="ABC_transporter-like_CS"/>
</dbReference>
<feature type="transmembrane region" description="Helical" evidence="9">
    <location>
        <begin position="545"/>
        <end position="565"/>
    </location>
</feature>
<evidence type="ECO:0000256" key="1">
    <source>
        <dbReference type="ARBA" id="ARBA00004141"/>
    </source>
</evidence>
<evidence type="ECO:0000256" key="6">
    <source>
        <dbReference type="ARBA" id="ARBA00023136"/>
    </source>
</evidence>
<organism evidence="12 13">
    <name type="scientific">Linnemannia gamsii</name>
    <dbReference type="NCBI Taxonomy" id="64522"/>
    <lineage>
        <taxon>Eukaryota</taxon>
        <taxon>Fungi</taxon>
        <taxon>Fungi incertae sedis</taxon>
        <taxon>Mucoromycota</taxon>
        <taxon>Mortierellomycotina</taxon>
        <taxon>Mortierellomycetes</taxon>
        <taxon>Mortierellales</taxon>
        <taxon>Mortierellaceae</taxon>
        <taxon>Linnemannia</taxon>
    </lineage>
</organism>
<evidence type="ECO:0000256" key="2">
    <source>
        <dbReference type="ARBA" id="ARBA00022692"/>
    </source>
</evidence>
<dbReference type="InterPro" id="IPR011527">
    <property type="entry name" value="ABC1_TM_dom"/>
</dbReference>
<evidence type="ECO:0000256" key="8">
    <source>
        <dbReference type="SAM" id="MobiDB-lite"/>
    </source>
</evidence>
<evidence type="ECO:0000256" key="4">
    <source>
        <dbReference type="ARBA" id="ARBA00022840"/>
    </source>
</evidence>
<dbReference type="Proteomes" id="UP001194696">
    <property type="component" value="Unassembled WGS sequence"/>
</dbReference>
<dbReference type="CDD" id="cd03253">
    <property type="entry name" value="ABCC_ATM1_transporter"/>
    <property type="match status" value="1"/>
</dbReference>
<feature type="transmembrane region" description="Helical" evidence="9">
    <location>
        <begin position="18"/>
        <end position="37"/>
    </location>
</feature>
<feature type="transmembrane region" description="Helical" evidence="9">
    <location>
        <begin position="433"/>
        <end position="458"/>
    </location>
</feature>
<feature type="region of interest" description="Disordered" evidence="8">
    <location>
        <begin position="994"/>
        <end position="1029"/>
    </location>
</feature>
<dbReference type="PANTHER" id="PTHR24221:SF654">
    <property type="entry name" value="ATP-BINDING CASSETTE SUB-FAMILY B MEMBER 6"/>
    <property type="match status" value="1"/>
</dbReference>
<keyword evidence="3" id="KW-0547">Nucleotide-binding</keyword>
<dbReference type="Gene3D" id="3.40.50.300">
    <property type="entry name" value="P-loop containing nucleotide triphosphate hydrolases"/>
    <property type="match status" value="1"/>
</dbReference>
<dbReference type="InterPro" id="IPR027417">
    <property type="entry name" value="P-loop_NTPase"/>
</dbReference>
<dbReference type="EMBL" id="JAAAIM010001130">
    <property type="protein sequence ID" value="KAG0282058.1"/>
    <property type="molecule type" value="Genomic_DNA"/>
</dbReference>
<evidence type="ECO:0000313" key="12">
    <source>
        <dbReference type="EMBL" id="KAG0282058.1"/>
    </source>
</evidence>
<evidence type="ECO:0000256" key="7">
    <source>
        <dbReference type="ARBA" id="ARBA00024363"/>
    </source>
</evidence>
<feature type="region of interest" description="Disordered" evidence="8">
    <location>
        <begin position="263"/>
        <end position="282"/>
    </location>
</feature>
<evidence type="ECO:0000256" key="3">
    <source>
        <dbReference type="ARBA" id="ARBA00022741"/>
    </source>
</evidence>
<evidence type="ECO:0000256" key="5">
    <source>
        <dbReference type="ARBA" id="ARBA00022989"/>
    </source>
</evidence>
<proteinExistence type="inferred from homology"/>
<evidence type="ECO:0000259" key="11">
    <source>
        <dbReference type="PROSITE" id="PS50929"/>
    </source>
</evidence>
<keyword evidence="13" id="KW-1185">Reference proteome</keyword>
<dbReference type="Gene3D" id="1.20.1560.10">
    <property type="entry name" value="ABC transporter type 1, transmembrane domain"/>
    <property type="match status" value="1"/>
</dbReference>
<feature type="transmembrane region" description="Helical" evidence="9">
    <location>
        <begin position="147"/>
        <end position="166"/>
    </location>
</feature>
<evidence type="ECO:0000256" key="9">
    <source>
        <dbReference type="SAM" id="Phobius"/>
    </source>
</evidence>
<sequence>MDAVTQPPKVHDHHEAELLIPLGLLSFTIITGLYRYFFVLRVRSYYRPLLSDSNIETDDTTEAETTNGRRHHQRVTNLGRAIYILNHVVLLTYIAGLAVICLRSIIDGVWSGTLLVLYNVMSLVAFTANLILMLVEVGKGGQCSWANYGFWLLALAGESFIGWFHLESFPEVITPEANKYNIALVSIFGIRYGIVVLLALLSQIHRKRETREDDLDALRAFDAGATEDITPVTASSLQPTWANKKLTGTYGTFSSAFGKDRDADKNAADRGGTMGSTSDEEIENKLKAEKAERASAFKDFWPKIKRLLPFVYPKDDPWLKLMLFMTFVFLILGILINLLVPIMTVWIVGNLYEQGSNFNPGAIILYVFVRYLQGSSGLVNAMRAWCWVPIEQYSNSALTIHFFEHVHNLSLEFHLNRKTGELLRILDRGTSSIVTLLSTVLFQLIPVILNVLGAVILLCLQWSWKYAVIVFITMVSYLIVTVVVTEWRTQFRRAMVSLDNEARAKAVDSLLNFETVKYYSAEEFEVSRYRYAIYKYMNADYKSQLTYYMLNLLQSFVITMGMLAGCLLCAYEISQGTLKVEHFVAYIMYLNQLYQPLNWFGTYYRMLQQNFVDMEKMIHLLDLNQSVKDIPNAQPLHITAGQVVFENVSFQYNTRQKGISNINFTVPSGHTVALVGPTGSGKSTLLRLLFRFYDVSSGRILIDGQDISKATQATLREQIGVVPQDSVLFNDSIYYNINYGRTSATKSEVESAAKAAQIHDKIQDFPDGYATKVGERGLRLSGGEKQRVAIARTILKNPPIVLLDEATSALDSTTEGQIQAALARMTENRTTLVVAHRLSTIVHADLILCIKDGCIVEQGTHDQLVEQAIANGGEGVYYEMWKQQIREESGEGSTIDGTISDESDSNHNNKGKGRKDKGRDAGNGKPIIIEHSAPSPKNTDTTTTTTAAGVQEALLSPAVEPSVTDDTMLTQVVVVEPTTTTTATPAAVSATIDEAASTNASGEDSVLSLQPSSGGSTPKSKKKKNKKKN</sequence>
<reference evidence="12 13" key="1">
    <citation type="journal article" date="2020" name="Fungal Divers.">
        <title>Resolving the Mortierellaceae phylogeny through synthesis of multi-gene phylogenetics and phylogenomics.</title>
        <authorList>
            <person name="Vandepol N."/>
            <person name="Liber J."/>
            <person name="Desiro A."/>
            <person name="Na H."/>
            <person name="Kennedy M."/>
            <person name="Barry K."/>
            <person name="Grigoriev I.V."/>
            <person name="Miller A.N."/>
            <person name="O'Donnell K."/>
            <person name="Stajich J.E."/>
            <person name="Bonito G."/>
        </authorList>
    </citation>
    <scope>NUCLEOTIDE SEQUENCE [LARGE SCALE GENOMIC DNA]</scope>
    <source>
        <strain evidence="12 13">AD045</strain>
    </source>
</reference>
<accession>A0ABQ7JNW0</accession>
<gene>
    <name evidence="12" type="primary">HMT-1_1</name>
    <name evidence="12" type="ORF">BGZ96_000877</name>
</gene>
<dbReference type="PROSITE" id="PS50929">
    <property type="entry name" value="ABC_TM1F"/>
    <property type="match status" value="1"/>
</dbReference>
<feature type="transmembrane region" description="Helical" evidence="9">
    <location>
        <begin position="182"/>
        <end position="201"/>
    </location>
</feature>
<dbReference type="Pfam" id="PF00005">
    <property type="entry name" value="ABC_tran"/>
    <property type="match status" value="1"/>
</dbReference>
<dbReference type="SMART" id="SM00382">
    <property type="entry name" value="AAA"/>
    <property type="match status" value="1"/>
</dbReference>
<dbReference type="PANTHER" id="PTHR24221">
    <property type="entry name" value="ATP-BINDING CASSETTE SUB-FAMILY B"/>
    <property type="match status" value="1"/>
</dbReference>
<dbReference type="PROSITE" id="PS00211">
    <property type="entry name" value="ABC_TRANSPORTER_1"/>
    <property type="match status" value="1"/>
</dbReference>
<feature type="compositionally biased region" description="Polar residues" evidence="8">
    <location>
        <begin position="996"/>
        <end position="1010"/>
    </location>
</feature>
<feature type="region of interest" description="Disordered" evidence="8">
    <location>
        <begin position="888"/>
        <end position="943"/>
    </location>
</feature>
<dbReference type="Pfam" id="PF00664">
    <property type="entry name" value="ABC_membrane"/>
    <property type="match status" value="1"/>
</dbReference>
<keyword evidence="5 9" id="KW-1133">Transmembrane helix</keyword>
<feature type="transmembrane region" description="Helical" evidence="9">
    <location>
        <begin position="321"/>
        <end position="349"/>
    </location>
</feature>
<dbReference type="SUPFAM" id="SSF52540">
    <property type="entry name" value="P-loop containing nucleoside triphosphate hydrolases"/>
    <property type="match status" value="1"/>
</dbReference>
<evidence type="ECO:0000313" key="13">
    <source>
        <dbReference type="Proteomes" id="UP001194696"/>
    </source>
</evidence>
<dbReference type="InterPro" id="IPR036640">
    <property type="entry name" value="ABC1_TM_sf"/>
</dbReference>
<comment type="caution">
    <text evidence="12">The sequence shown here is derived from an EMBL/GenBank/DDBJ whole genome shotgun (WGS) entry which is preliminary data.</text>
</comment>
<dbReference type="InterPro" id="IPR003593">
    <property type="entry name" value="AAA+_ATPase"/>
</dbReference>
<feature type="transmembrane region" description="Helical" evidence="9">
    <location>
        <begin position="112"/>
        <end position="135"/>
    </location>
</feature>
<feature type="transmembrane region" description="Helical" evidence="9">
    <location>
        <begin position="81"/>
        <end position="106"/>
    </location>
</feature>
<keyword evidence="4" id="KW-0067">ATP-binding</keyword>
<evidence type="ECO:0000259" key="10">
    <source>
        <dbReference type="PROSITE" id="PS50893"/>
    </source>
</evidence>
<dbReference type="SUPFAM" id="SSF90123">
    <property type="entry name" value="ABC transporter transmembrane region"/>
    <property type="match status" value="1"/>
</dbReference>
<feature type="compositionally biased region" description="Basic residues" evidence="8">
    <location>
        <begin position="1019"/>
        <end position="1029"/>
    </location>
</feature>
<keyword evidence="2 9" id="KW-0812">Transmembrane</keyword>
<keyword evidence="6 9" id="KW-0472">Membrane</keyword>
<comment type="similarity">
    <text evidence="7">Belongs to the ABC transporter superfamily. ABCB family. Heavy Metal importer (TC 3.A.1.210) subfamily.</text>
</comment>
<feature type="domain" description="ABC transporter" evidence="10">
    <location>
        <begin position="643"/>
        <end position="877"/>
    </location>
</feature>
<feature type="transmembrane region" description="Helical" evidence="9">
    <location>
        <begin position="464"/>
        <end position="485"/>
    </location>
</feature>
<feature type="transmembrane region" description="Helical" evidence="9">
    <location>
        <begin position="355"/>
        <end position="373"/>
    </location>
</feature>
<name>A0ABQ7JNW0_9FUNG</name>
<comment type="subcellular location">
    <subcellularLocation>
        <location evidence="1">Membrane</location>
        <topology evidence="1">Multi-pass membrane protein</topology>
    </subcellularLocation>
</comment>